<dbReference type="Proteomes" id="UP000697107">
    <property type="component" value="Unassembled WGS sequence"/>
</dbReference>
<accession>A0A8T1LC24</accession>
<evidence type="ECO:0000313" key="4">
    <source>
        <dbReference type="EMBL" id="KAG2977654.1"/>
    </source>
</evidence>
<name>A0A8T1LC24_9STRA</name>
<evidence type="ECO:0000313" key="1">
    <source>
        <dbReference type="EMBL" id="KAG2863495.1"/>
    </source>
</evidence>
<dbReference type="EMBL" id="RCML01000417">
    <property type="protein sequence ID" value="KAG2977654.1"/>
    <property type="molecule type" value="Genomic_DNA"/>
</dbReference>
<dbReference type="EMBL" id="RCMV01000378">
    <property type="protein sequence ID" value="KAG3218182.1"/>
    <property type="molecule type" value="Genomic_DNA"/>
</dbReference>
<evidence type="ECO:0000313" key="2">
    <source>
        <dbReference type="EMBL" id="KAG2928952.1"/>
    </source>
</evidence>
<evidence type="ECO:0000313" key="5">
    <source>
        <dbReference type="EMBL" id="KAG3218182.1"/>
    </source>
</evidence>
<dbReference type="Proteomes" id="UP000735874">
    <property type="component" value="Unassembled WGS sequence"/>
</dbReference>
<dbReference type="EMBL" id="RCMI01000165">
    <property type="protein sequence ID" value="KAG2928952.1"/>
    <property type="molecule type" value="Genomic_DNA"/>
</dbReference>
<proteinExistence type="predicted"/>
<protein>
    <submittedName>
        <fullName evidence="5">Uncharacterized protein</fullName>
    </submittedName>
</protein>
<comment type="caution">
    <text evidence="5">The sequence shown here is derived from an EMBL/GenBank/DDBJ whole genome shotgun (WGS) entry which is preliminary data.</text>
</comment>
<dbReference type="Proteomes" id="UP000774804">
    <property type="component" value="Unassembled WGS sequence"/>
</dbReference>
<sequence>MPRQPNPTEAVTRSDALRGNVVCLECPRKLDDKD</sequence>
<dbReference type="Proteomes" id="UP000736787">
    <property type="component" value="Unassembled WGS sequence"/>
</dbReference>
<organism evidence="5 6">
    <name type="scientific">Phytophthora cactorum</name>
    <dbReference type="NCBI Taxonomy" id="29920"/>
    <lineage>
        <taxon>Eukaryota</taxon>
        <taxon>Sar</taxon>
        <taxon>Stramenopiles</taxon>
        <taxon>Oomycota</taxon>
        <taxon>Peronosporomycetes</taxon>
        <taxon>Peronosporales</taxon>
        <taxon>Peronosporaceae</taxon>
        <taxon>Phytophthora</taxon>
    </lineage>
</organism>
<gene>
    <name evidence="1" type="ORF">PC113_g5395</name>
    <name evidence="2" type="ORF">PC115_g7087</name>
    <name evidence="3" type="ORF">PC117_g10147</name>
    <name evidence="4" type="ORF">PC118_g12733</name>
    <name evidence="5" type="ORF">PC129_g11006</name>
</gene>
<dbReference type="EMBL" id="RCMG01000103">
    <property type="protein sequence ID" value="KAG2863495.1"/>
    <property type="molecule type" value="Genomic_DNA"/>
</dbReference>
<reference evidence="5" key="1">
    <citation type="submission" date="2018-05" db="EMBL/GenBank/DDBJ databases">
        <title>Effector identification in a new, highly contiguous assembly of the strawberry crown rot pathogen Phytophthora cactorum.</title>
        <authorList>
            <person name="Armitage A.D."/>
            <person name="Nellist C.F."/>
            <person name="Bates H."/>
            <person name="Vickerstaff R.J."/>
            <person name="Harrison R.J."/>
        </authorList>
    </citation>
    <scope>NUCLEOTIDE SEQUENCE</scope>
    <source>
        <strain evidence="1">15-7</strain>
        <strain evidence="2">4032</strain>
        <strain evidence="3">4040</strain>
        <strain evidence="4">P415</strain>
        <strain evidence="5">P421</strain>
    </source>
</reference>
<dbReference type="AlphaFoldDB" id="A0A8T1LC24"/>
<evidence type="ECO:0000313" key="3">
    <source>
        <dbReference type="EMBL" id="KAG2941643.1"/>
    </source>
</evidence>
<dbReference type="Proteomes" id="UP000760860">
    <property type="component" value="Unassembled WGS sequence"/>
</dbReference>
<evidence type="ECO:0000313" key="6">
    <source>
        <dbReference type="Proteomes" id="UP000760860"/>
    </source>
</evidence>
<dbReference type="EMBL" id="RCMK01000242">
    <property type="protein sequence ID" value="KAG2941643.1"/>
    <property type="molecule type" value="Genomic_DNA"/>
</dbReference>